<feature type="domain" description="Alpha/beta hydrolase fold-3" evidence="1">
    <location>
        <begin position="15"/>
        <end position="82"/>
    </location>
</feature>
<evidence type="ECO:0000259" key="1">
    <source>
        <dbReference type="Pfam" id="PF07859"/>
    </source>
</evidence>
<comment type="caution">
    <text evidence="2">The sequence shown here is derived from an EMBL/GenBank/DDBJ whole genome shotgun (WGS) entry which is preliminary data.</text>
</comment>
<dbReference type="GeneID" id="25280567"/>
<protein>
    <recommendedName>
        <fullName evidence="1">Alpha/beta hydrolase fold-3 domain-containing protein</fullName>
    </recommendedName>
</protein>
<dbReference type="RefSeq" id="XP_013260314.1">
    <property type="nucleotide sequence ID" value="XM_013404860.1"/>
</dbReference>
<dbReference type="OrthoDB" id="408631at2759"/>
<reference evidence="2 3" key="1">
    <citation type="submission" date="2013-03" db="EMBL/GenBank/DDBJ databases">
        <title>The Genome Sequence of Exophiala aquamarina CBS 119918.</title>
        <authorList>
            <consortium name="The Broad Institute Genomics Platform"/>
            <person name="Cuomo C."/>
            <person name="de Hoog S."/>
            <person name="Gorbushina A."/>
            <person name="Walker B."/>
            <person name="Young S.K."/>
            <person name="Zeng Q."/>
            <person name="Gargeya S."/>
            <person name="Fitzgerald M."/>
            <person name="Haas B."/>
            <person name="Abouelleil A."/>
            <person name="Allen A.W."/>
            <person name="Alvarado L."/>
            <person name="Arachchi H.M."/>
            <person name="Berlin A.M."/>
            <person name="Chapman S.B."/>
            <person name="Gainer-Dewar J."/>
            <person name="Goldberg J."/>
            <person name="Griggs A."/>
            <person name="Gujja S."/>
            <person name="Hansen M."/>
            <person name="Howarth C."/>
            <person name="Imamovic A."/>
            <person name="Ireland A."/>
            <person name="Larimer J."/>
            <person name="McCowan C."/>
            <person name="Murphy C."/>
            <person name="Pearson M."/>
            <person name="Poon T.W."/>
            <person name="Priest M."/>
            <person name="Roberts A."/>
            <person name="Saif S."/>
            <person name="Shea T."/>
            <person name="Sisk P."/>
            <person name="Sykes S."/>
            <person name="Wortman J."/>
            <person name="Nusbaum C."/>
            <person name="Birren B."/>
        </authorList>
    </citation>
    <scope>NUCLEOTIDE SEQUENCE [LARGE SCALE GENOMIC DNA]</scope>
    <source>
        <strain evidence="2 3">CBS 119918</strain>
    </source>
</reference>
<dbReference type="InterPro" id="IPR013094">
    <property type="entry name" value="AB_hydrolase_3"/>
</dbReference>
<dbReference type="HOGENOM" id="CLU_2183939_0_0_1"/>
<dbReference type="GO" id="GO:0016787">
    <property type="term" value="F:hydrolase activity"/>
    <property type="evidence" value="ECO:0007669"/>
    <property type="project" value="InterPro"/>
</dbReference>
<name>A0A072PCB0_9EURO</name>
<gene>
    <name evidence="2" type="ORF">A1O9_05643</name>
</gene>
<dbReference type="VEuPathDB" id="FungiDB:A1O9_05643"/>
<dbReference type="EMBL" id="AMGV01000004">
    <property type="protein sequence ID" value="KEF57724.1"/>
    <property type="molecule type" value="Genomic_DNA"/>
</dbReference>
<dbReference type="AlphaFoldDB" id="A0A072PCB0"/>
<keyword evidence="3" id="KW-1185">Reference proteome</keyword>
<dbReference type="STRING" id="1182545.A0A072PCB0"/>
<dbReference type="Proteomes" id="UP000027920">
    <property type="component" value="Unassembled WGS sequence"/>
</dbReference>
<evidence type="ECO:0000313" key="2">
    <source>
        <dbReference type="EMBL" id="KEF57724.1"/>
    </source>
</evidence>
<dbReference type="Gene3D" id="3.40.50.1820">
    <property type="entry name" value="alpha/beta hydrolase"/>
    <property type="match status" value="1"/>
</dbReference>
<dbReference type="Pfam" id="PF07859">
    <property type="entry name" value="Abhydrolase_3"/>
    <property type="match status" value="1"/>
</dbReference>
<organism evidence="2 3">
    <name type="scientific">Exophiala aquamarina CBS 119918</name>
    <dbReference type="NCBI Taxonomy" id="1182545"/>
    <lineage>
        <taxon>Eukaryota</taxon>
        <taxon>Fungi</taxon>
        <taxon>Dikarya</taxon>
        <taxon>Ascomycota</taxon>
        <taxon>Pezizomycotina</taxon>
        <taxon>Eurotiomycetes</taxon>
        <taxon>Chaetothyriomycetidae</taxon>
        <taxon>Chaetothyriales</taxon>
        <taxon>Herpotrichiellaceae</taxon>
        <taxon>Exophiala</taxon>
    </lineage>
</organism>
<accession>A0A072PCB0</accession>
<dbReference type="SUPFAM" id="SSF53474">
    <property type="entry name" value="alpha/beta-Hydrolases"/>
    <property type="match status" value="1"/>
</dbReference>
<evidence type="ECO:0000313" key="3">
    <source>
        <dbReference type="Proteomes" id="UP000027920"/>
    </source>
</evidence>
<dbReference type="InterPro" id="IPR029058">
    <property type="entry name" value="AB_hydrolase_fold"/>
</dbReference>
<sequence length="109" mass="12081">MCLNGQTEADVLDVDQYVPNVTENTWHSPLLAKSFERLPPALVQVAGLDPLRDQGLAYFEALKRAGVPVQLNVYRGLPHAFAALTQLSRTVDYEMAVVDWVSARLVSKN</sequence>
<proteinExistence type="predicted"/>